<evidence type="ECO:0000256" key="3">
    <source>
        <dbReference type="ARBA" id="ARBA00022801"/>
    </source>
</evidence>
<dbReference type="GO" id="GO:0008233">
    <property type="term" value="F:peptidase activity"/>
    <property type="evidence" value="ECO:0007669"/>
    <property type="project" value="UniProtKB-KW"/>
</dbReference>
<proteinExistence type="predicted"/>
<evidence type="ECO:0000256" key="8">
    <source>
        <dbReference type="PIRSR" id="PIRSR600246-1"/>
    </source>
</evidence>
<feature type="active site" description="Nucleophile" evidence="8">
    <location>
        <position position="176"/>
    </location>
</feature>
<dbReference type="PANTHER" id="PTHR10188:SF6">
    <property type="entry name" value="N(4)-(BETA-N-ACETYLGLUCOSAMINYL)-L-ASPARAGINASE"/>
    <property type="match status" value="1"/>
</dbReference>
<keyword evidence="3" id="KW-0378">Hydrolase</keyword>
<evidence type="ECO:0000256" key="2">
    <source>
        <dbReference type="ARBA" id="ARBA00022670"/>
    </source>
</evidence>
<dbReference type="EC" id="3.5.1.1" evidence="1"/>
<dbReference type="FunFam" id="3.60.20.30:FF:000001">
    <property type="entry name" value="Isoaspartyl peptidase/L-asparaginase"/>
    <property type="match status" value="1"/>
</dbReference>
<dbReference type="GO" id="GO:0005737">
    <property type="term" value="C:cytoplasm"/>
    <property type="evidence" value="ECO:0007669"/>
    <property type="project" value="TreeGrafter"/>
</dbReference>
<dbReference type="SUPFAM" id="SSF56235">
    <property type="entry name" value="N-terminal nucleophile aminohydrolases (Ntn hydrolases)"/>
    <property type="match status" value="1"/>
</dbReference>
<dbReference type="Pfam" id="PF01112">
    <property type="entry name" value="Asparaginase_2"/>
    <property type="match status" value="1"/>
</dbReference>
<feature type="site" description="Cleavage; by autolysis" evidence="10">
    <location>
        <begin position="175"/>
        <end position="176"/>
    </location>
</feature>
<evidence type="ECO:0000256" key="4">
    <source>
        <dbReference type="ARBA" id="ARBA00022813"/>
    </source>
</evidence>
<evidence type="ECO:0000256" key="10">
    <source>
        <dbReference type="PIRSR" id="PIRSR600246-3"/>
    </source>
</evidence>
<feature type="binding site" evidence="9">
    <location>
        <begin position="204"/>
        <end position="207"/>
    </location>
    <ligand>
        <name>substrate</name>
    </ligand>
</feature>
<evidence type="ECO:0000256" key="1">
    <source>
        <dbReference type="ARBA" id="ARBA00012920"/>
    </source>
</evidence>
<evidence type="ECO:0000256" key="7">
    <source>
        <dbReference type="ARBA" id="ARBA00049366"/>
    </source>
</evidence>
<reference evidence="11" key="1">
    <citation type="journal article" date="2020" name="mSystems">
        <title>Genome- and Community-Level Interaction Insights into Carbon Utilization and Element Cycling Functions of Hydrothermarchaeota in Hydrothermal Sediment.</title>
        <authorList>
            <person name="Zhou Z."/>
            <person name="Liu Y."/>
            <person name="Xu W."/>
            <person name="Pan J."/>
            <person name="Luo Z.H."/>
            <person name="Li M."/>
        </authorList>
    </citation>
    <scope>NUCLEOTIDE SEQUENCE</scope>
    <source>
        <strain evidence="11">SpSt-649</strain>
    </source>
</reference>
<dbReference type="Gene3D" id="3.60.20.30">
    <property type="entry name" value="(Glycosyl)asparaginase"/>
    <property type="match status" value="1"/>
</dbReference>
<accession>A0A7C4D4S3</accession>
<dbReference type="InterPro" id="IPR029055">
    <property type="entry name" value="Ntn_hydrolases_N"/>
</dbReference>
<dbReference type="GO" id="GO:0004067">
    <property type="term" value="F:asparaginase activity"/>
    <property type="evidence" value="ECO:0007669"/>
    <property type="project" value="UniProtKB-EC"/>
</dbReference>
<dbReference type="EMBL" id="DTBQ01000078">
    <property type="protein sequence ID" value="HGM46658.1"/>
    <property type="molecule type" value="Genomic_DNA"/>
</dbReference>
<evidence type="ECO:0000313" key="11">
    <source>
        <dbReference type="EMBL" id="HGM46658.1"/>
    </source>
</evidence>
<comment type="caution">
    <text evidence="11">The sequence shown here is derived from an EMBL/GenBank/DDBJ whole genome shotgun (WGS) entry which is preliminary data.</text>
</comment>
<organism evidence="11">
    <name type="scientific">Thermofilum pendens</name>
    <dbReference type="NCBI Taxonomy" id="2269"/>
    <lineage>
        <taxon>Archaea</taxon>
        <taxon>Thermoproteota</taxon>
        <taxon>Thermoprotei</taxon>
        <taxon>Thermofilales</taxon>
        <taxon>Thermofilaceae</taxon>
        <taxon>Thermofilum</taxon>
    </lineage>
</organism>
<comment type="catalytic activity">
    <reaction evidence="7">
        <text>L-asparagine + H2O = L-aspartate + NH4(+)</text>
        <dbReference type="Rhea" id="RHEA:21016"/>
        <dbReference type="ChEBI" id="CHEBI:15377"/>
        <dbReference type="ChEBI" id="CHEBI:28938"/>
        <dbReference type="ChEBI" id="CHEBI:29991"/>
        <dbReference type="ChEBI" id="CHEBI:58048"/>
        <dbReference type="EC" id="3.5.1.1"/>
    </reaction>
</comment>
<evidence type="ECO:0000256" key="6">
    <source>
        <dbReference type="ARBA" id="ARBA00044776"/>
    </source>
</evidence>
<sequence length="315" mass="32972">MSGEIVAVHGGAGRLRRSLLDTRQQLERGLREALSAGLEELGSGSALDAVEAAVKSMEASGVFNAGKGAALNALGQVELDASIMFGRDLSLGSVAAQRYTWNAVSLARKVMELTDHVLIVGAGADELAMKLGFEKHPGPSQRAKEIYAEMLESARRGEYALWRKNAEVLRMLAGDTVGAVALDKEGNLAAATSTGGIYLKLPGRVGDTPLPGAGVYAENGVVAVSATGVGEYIARYLAAARVAELVRRGTPLREAVVTVVKGMTEFFGLVNTVGLISLSSTGEYGEATNCEVFLRGLARRGEPPRVAVLAEESVT</sequence>
<protein>
    <recommendedName>
        <fullName evidence="6">Plant-type L-asparaginase</fullName>
        <ecNumber evidence="1">3.5.1.1</ecNumber>
    </recommendedName>
    <alternativeName>
        <fullName evidence="5">L-asparagine amidohydrolase</fullName>
    </alternativeName>
</protein>
<keyword evidence="2" id="KW-0645">Protease</keyword>
<keyword evidence="4" id="KW-0068">Autocatalytic cleavage</keyword>
<evidence type="ECO:0000256" key="9">
    <source>
        <dbReference type="PIRSR" id="PIRSR600246-2"/>
    </source>
</evidence>
<evidence type="ECO:0000256" key="5">
    <source>
        <dbReference type="ARBA" id="ARBA00030414"/>
    </source>
</evidence>
<dbReference type="AlphaFoldDB" id="A0A7C4D4S3"/>
<dbReference type="PANTHER" id="PTHR10188">
    <property type="entry name" value="L-ASPARAGINASE"/>
    <property type="match status" value="1"/>
</dbReference>
<feature type="binding site" evidence="9">
    <location>
        <begin position="227"/>
        <end position="230"/>
    </location>
    <ligand>
        <name>substrate</name>
    </ligand>
</feature>
<gene>
    <name evidence="11" type="ORF">ENU21_02735</name>
</gene>
<name>A0A7C4D4S3_THEPE</name>
<dbReference type="InterPro" id="IPR000246">
    <property type="entry name" value="Peptidase_T2"/>
</dbReference>
<dbReference type="GO" id="GO:0006508">
    <property type="term" value="P:proteolysis"/>
    <property type="evidence" value="ECO:0007669"/>
    <property type="project" value="UniProtKB-KW"/>
</dbReference>
<dbReference type="CDD" id="cd14950">
    <property type="entry name" value="Asparaginase_2_like_2"/>
    <property type="match status" value="1"/>
</dbReference>